<organism evidence="2 3">
    <name type="scientific">Hapsidospora chrysogenum (strain ATCC 11550 / CBS 779.69 / DSM 880 / IAM 14645 / JCM 23072 / IMI 49137)</name>
    <name type="common">Acremonium chrysogenum</name>
    <dbReference type="NCBI Taxonomy" id="857340"/>
    <lineage>
        <taxon>Eukaryota</taxon>
        <taxon>Fungi</taxon>
        <taxon>Dikarya</taxon>
        <taxon>Ascomycota</taxon>
        <taxon>Pezizomycotina</taxon>
        <taxon>Sordariomycetes</taxon>
        <taxon>Hypocreomycetidae</taxon>
        <taxon>Hypocreales</taxon>
        <taxon>Bionectriaceae</taxon>
        <taxon>Hapsidospora</taxon>
    </lineage>
</organism>
<protein>
    <recommendedName>
        <fullName evidence="1">ABM domain-containing protein</fullName>
    </recommendedName>
</protein>
<feature type="domain" description="ABM" evidence="1">
    <location>
        <begin position="14"/>
        <end position="83"/>
    </location>
</feature>
<dbReference type="PANTHER" id="PTHR40624:SF1">
    <property type="entry name" value="BIOSYNTHESIS MONOOXYGENASE, PUTATIVE (AFU_ORTHOLOGUE AFUA_1G12025)-RELATED"/>
    <property type="match status" value="1"/>
</dbReference>
<dbReference type="AlphaFoldDB" id="A0A086THS0"/>
<dbReference type="Proteomes" id="UP000029964">
    <property type="component" value="Unassembled WGS sequence"/>
</dbReference>
<reference evidence="3" key="1">
    <citation type="journal article" date="2014" name="Genome Announc.">
        <title>Genome sequence and annotation of Acremonium chrysogenum, producer of the beta-lactam antibiotic cephalosporin C.</title>
        <authorList>
            <person name="Terfehr D."/>
            <person name="Dahlmann T.A."/>
            <person name="Specht T."/>
            <person name="Zadra I."/>
            <person name="Kuernsteiner H."/>
            <person name="Kueck U."/>
        </authorList>
    </citation>
    <scope>NUCLEOTIDE SEQUENCE [LARGE SCALE GENOMIC DNA]</scope>
    <source>
        <strain evidence="3">ATCC 11550 / CBS 779.69 / DSM 880 / IAM 14645 / JCM 23072 / IMI 49137</strain>
    </source>
</reference>
<dbReference type="PANTHER" id="PTHR40624">
    <property type="entry name" value="BIOSYNTHESIS MONOOXYGENASE, PUTATIVE (AFU_ORTHOLOGUE AFUA_1G12025)-RELATED"/>
    <property type="match status" value="1"/>
</dbReference>
<dbReference type="OrthoDB" id="10011777at2759"/>
<name>A0A086THS0_HAPC1</name>
<dbReference type="InterPro" id="IPR007138">
    <property type="entry name" value="ABM_dom"/>
</dbReference>
<evidence type="ECO:0000313" key="3">
    <source>
        <dbReference type="Proteomes" id="UP000029964"/>
    </source>
</evidence>
<gene>
    <name evidence="2" type="ORF">ACRE_002270</name>
</gene>
<keyword evidence="3" id="KW-1185">Reference proteome</keyword>
<evidence type="ECO:0000259" key="1">
    <source>
        <dbReference type="Pfam" id="PF03992"/>
    </source>
</evidence>
<evidence type="ECO:0000313" key="2">
    <source>
        <dbReference type="EMBL" id="KFH48902.1"/>
    </source>
</evidence>
<dbReference type="InterPro" id="IPR011008">
    <property type="entry name" value="Dimeric_a/b-barrel"/>
</dbReference>
<dbReference type="HOGENOM" id="CLU_131496_9_2_1"/>
<dbReference type="Pfam" id="PF03992">
    <property type="entry name" value="ABM"/>
    <property type="match status" value="1"/>
</dbReference>
<dbReference type="Gene3D" id="3.30.70.100">
    <property type="match status" value="1"/>
</dbReference>
<comment type="caution">
    <text evidence="2">The sequence shown here is derived from an EMBL/GenBank/DDBJ whole genome shotgun (WGS) entry which is preliminary data.</text>
</comment>
<dbReference type="SUPFAM" id="SSF54909">
    <property type="entry name" value="Dimeric alpha+beta barrel"/>
    <property type="match status" value="1"/>
</dbReference>
<accession>A0A086THS0</accession>
<sequence>MAPVALAAVLTPKSPEKAARFLEKFQECVDYVQKNERDFVYRYELHRGIKEQNGREQFVVLEHYKDQASMDKHVAAPPIAAMIQTLEKEDLVDAQIIMTNKGPGITPKL</sequence>
<proteinExistence type="predicted"/>
<dbReference type="EMBL" id="JPKY01000001">
    <property type="protein sequence ID" value="KFH48902.1"/>
    <property type="molecule type" value="Genomic_DNA"/>
</dbReference>